<evidence type="ECO:0000313" key="2">
    <source>
        <dbReference type="EMBL" id="OJX57964.1"/>
    </source>
</evidence>
<evidence type="ECO:0008006" key="4">
    <source>
        <dbReference type="Google" id="ProtNLM"/>
    </source>
</evidence>
<proteinExistence type="predicted"/>
<dbReference type="EMBL" id="MKVH01000020">
    <property type="protein sequence ID" value="OJX57964.1"/>
    <property type="molecule type" value="Genomic_DNA"/>
</dbReference>
<keyword evidence="1" id="KW-0732">Signal</keyword>
<evidence type="ECO:0000256" key="1">
    <source>
        <dbReference type="SAM" id="SignalP"/>
    </source>
</evidence>
<feature type="chain" id="PRO_5012657270" description="Outer membrane protein beta-barrel domain-containing protein" evidence="1">
    <location>
        <begin position="22"/>
        <end position="184"/>
    </location>
</feature>
<reference evidence="2 3" key="1">
    <citation type="submission" date="2016-09" db="EMBL/GenBank/DDBJ databases">
        <title>Genome-resolved meta-omics ties microbial dynamics to process performance in biotechnology for thiocyanate degradation.</title>
        <authorList>
            <person name="Kantor R.S."/>
            <person name="Huddy R.J."/>
            <person name="Iyer R."/>
            <person name="Thomas B.C."/>
            <person name="Brown C.T."/>
            <person name="Anantharaman K."/>
            <person name="Tringe S."/>
            <person name="Hettich R.L."/>
            <person name="Harrison S.T."/>
            <person name="Banfield J.F."/>
        </authorList>
    </citation>
    <scope>NUCLEOTIDE SEQUENCE [LARGE SCALE GENOMIC DNA]</scope>
    <source>
        <strain evidence="2">59-99</strain>
    </source>
</reference>
<evidence type="ECO:0000313" key="3">
    <source>
        <dbReference type="Proteomes" id="UP000184233"/>
    </source>
</evidence>
<dbReference type="InterPro" id="IPR011250">
    <property type="entry name" value="OMP/PagP_B-barrel"/>
</dbReference>
<protein>
    <recommendedName>
        <fullName evidence="4">Outer membrane protein beta-barrel domain-containing protein</fullName>
    </recommendedName>
</protein>
<gene>
    <name evidence="2" type="ORF">BGO89_06075</name>
</gene>
<name>A0A1M3KZF9_9BACT</name>
<sequence>MYRHLLVAVISCMILGGSAAAAQTQPDSTKPAATTAEPTGKTTPELMDQFNFWAVGLQGGLATGSGLSVRTTMMNRFAFEATGFVWSTGNIWWNLGLEAQYLLDQAFDHRFYALGGVGYYFHANDLKDNTLSAPFRIGVGIGYEWFFSPKACLAAEVPITFFPNDGGKMTILPLPQLQLMFYFR</sequence>
<dbReference type="Proteomes" id="UP000184233">
    <property type="component" value="Unassembled WGS sequence"/>
</dbReference>
<accession>A0A1M3KZF9</accession>
<dbReference type="AlphaFoldDB" id="A0A1M3KZF9"/>
<organism evidence="2 3">
    <name type="scientific">Candidatus Kapaibacterium thiocyanatum</name>
    <dbReference type="NCBI Taxonomy" id="1895771"/>
    <lineage>
        <taxon>Bacteria</taxon>
        <taxon>Pseudomonadati</taxon>
        <taxon>Candidatus Kapaibacteriota</taxon>
        <taxon>Candidatus Kapaibacteriia</taxon>
        <taxon>Candidatus Kapaibacteriales</taxon>
        <taxon>Candidatus Kapaibacteriaceae</taxon>
        <taxon>Candidatus Kapaibacterium</taxon>
    </lineage>
</organism>
<comment type="caution">
    <text evidence="2">The sequence shown here is derived from an EMBL/GenBank/DDBJ whole genome shotgun (WGS) entry which is preliminary data.</text>
</comment>
<feature type="signal peptide" evidence="1">
    <location>
        <begin position="1"/>
        <end position="21"/>
    </location>
</feature>
<dbReference type="SUPFAM" id="SSF56925">
    <property type="entry name" value="OMPA-like"/>
    <property type="match status" value="1"/>
</dbReference>
<dbReference type="STRING" id="1895771.BGO89_06075"/>